<feature type="compositionally biased region" description="Basic and acidic residues" evidence="1">
    <location>
        <begin position="1"/>
        <end position="12"/>
    </location>
</feature>
<sequence>MKDDSAPFRPEEAGDNAQQSGLSRSISARKNECFAGCQVKGNINENEIVTAPCGQTFGGEMHASALSSFRLRRGQKMSDFDRFRVWQVFTKLSIRPATTPAVGVNFILAPNLERLFHVRTAEMAVPAS</sequence>
<keyword evidence="3" id="KW-1185">Reference proteome</keyword>
<dbReference type="Proteomes" id="UP000528824">
    <property type="component" value="Unassembled WGS sequence"/>
</dbReference>
<dbReference type="AlphaFoldDB" id="A0A7W9CVU6"/>
<evidence type="ECO:0000256" key="1">
    <source>
        <dbReference type="SAM" id="MobiDB-lite"/>
    </source>
</evidence>
<comment type="caution">
    <text evidence="2">The sequence shown here is derived from an EMBL/GenBank/DDBJ whole genome shotgun (WGS) entry which is preliminary data.</text>
</comment>
<name>A0A7W9CVU6_9HYPH</name>
<feature type="region of interest" description="Disordered" evidence="1">
    <location>
        <begin position="1"/>
        <end position="23"/>
    </location>
</feature>
<evidence type="ECO:0000313" key="3">
    <source>
        <dbReference type="Proteomes" id="UP000528824"/>
    </source>
</evidence>
<evidence type="ECO:0000313" key="2">
    <source>
        <dbReference type="EMBL" id="MBB5562020.1"/>
    </source>
</evidence>
<protein>
    <submittedName>
        <fullName evidence="2">Uncharacterized protein</fullName>
    </submittedName>
</protein>
<proteinExistence type="predicted"/>
<gene>
    <name evidence="2" type="ORF">GGI59_003699</name>
</gene>
<reference evidence="2 3" key="1">
    <citation type="submission" date="2020-08" db="EMBL/GenBank/DDBJ databases">
        <title>Genomic Encyclopedia of Type Strains, Phase IV (KMG-V): Genome sequencing to study the core and pangenomes of soil and plant-associated prokaryotes.</title>
        <authorList>
            <person name="Whitman W."/>
        </authorList>
    </citation>
    <scope>NUCLEOTIDE SEQUENCE [LARGE SCALE GENOMIC DNA]</scope>
    <source>
        <strain evidence="2 3">SEMIA 4034</strain>
    </source>
</reference>
<organism evidence="2 3">
    <name type="scientific">Rhizobium lentis</name>
    <dbReference type="NCBI Taxonomy" id="1138194"/>
    <lineage>
        <taxon>Bacteria</taxon>
        <taxon>Pseudomonadati</taxon>
        <taxon>Pseudomonadota</taxon>
        <taxon>Alphaproteobacteria</taxon>
        <taxon>Hyphomicrobiales</taxon>
        <taxon>Rhizobiaceae</taxon>
        <taxon>Rhizobium/Agrobacterium group</taxon>
        <taxon>Rhizobium</taxon>
    </lineage>
</organism>
<dbReference type="EMBL" id="JACHBC010000007">
    <property type="protein sequence ID" value="MBB5562020.1"/>
    <property type="molecule type" value="Genomic_DNA"/>
</dbReference>
<accession>A0A7W9CVU6</accession>